<evidence type="ECO:0000313" key="3">
    <source>
        <dbReference type="Proteomes" id="UP000887104"/>
    </source>
</evidence>
<keyword evidence="3" id="KW-1185">Reference proteome</keyword>
<reference evidence="1" key="1">
    <citation type="submission" date="2021-05" db="EMBL/GenBank/DDBJ databases">
        <title>Molecular characterization for Shewanella algae harboring chromosomal blaOXA-55-like strains isolated from clinical and environment sample.</title>
        <authorList>
            <person name="Ohama Y."/>
            <person name="Aoki K."/>
            <person name="Harada S."/>
            <person name="Moriya K."/>
            <person name="Ishii Y."/>
            <person name="Tateda K."/>
        </authorList>
    </citation>
    <scope>NUCLEOTIDE SEQUENCE</scope>
    <source>
        <strain evidence="1">JCM 11563</strain>
    </source>
</reference>
<protein>
    <submittedName>
        <fullName evidence="1">Uncharacterized protein</fullName>
    </submittedName>
</protein>
<evidence type="ECO:0000313" key="1">
    <source>
        <dbReference type="EMBL" id="GIU46746.1"/>
    </source>
</evidence>
<organism evidence="1 3">
    <name type="scientific">Shewanella sairae</name>
    <dbReference type="NCBI Taxonomy" id="190310"/>
    <lineage>
        <taxon>Bacteria</taxon>
        <taxon>Pseudomonadati</taxon>
        <taxon>Pseudomonadota</taxon>
        <taxon>Gammaproteobacteria</taxon>
        <taxon>Alteromonadales</taxon>
        <taxon>Shewanellaceae</taxon>
        <taxon>Shewanella</taxon>
    </lineage>
</organism>
<dbReference type="Proteomes" id="UP000887104">
    <property type="component" value="Unassembled WGS sequence"/>
</dbReference>
<accession>A0ABQ4PGU4</accession>
<comment type="caution">
    <text evidence="1">The sequence shown here is derived from an EMBL/GenBank/DDBJ whole genome shotgun (WGS) entry which is preliminary data.</text>
</comment>
<proteinExistence type="predicted"/>
<dbReference type="EMBL" id="BPEY01000039">
    <property type="protein sequence ID" value="GIU46746.1"/>
    <property type="molecule type" value="Genomic_DNA"/>
</dbReference>
<name>A0ABQ4PGU4_9GAMM</name>
<evidence type="ECO:0000313" key="2">
    <source>
        <dbReference type="EMBL" id="GIU46764.1"/>
    </source>
</evidence>
<dbReference type="RefSeq" id="WP_220781349.1">
    <property type="nucleotide sequence ID" value="NZ_BPEY01000039.1"/>
</dbReference>
<sequence>MSLCVGVDNSLGLITLNPACEYVLLTKQELVELTEQPSLVDLIEFKPELYDELLVYMLVSFFVGHTTGRVIKLFGKV</sequence>
<gene>
    <name evidence="1" type="ORF">TUM4438_23390</name>
    <name evidence="2" type="ORF">TUM4438_23470</name>
</gene>
<dbReference type="EMBL" id="BPEY01000039">
    <property type="protein sequence ID" value="GIU46764.1"/>
    <property type="molecule type" value="Genomic_DNA"/>
</dbReference>